<reference evidence="2 3" key="1">
    <citation type="submission" date="2015-01" db="EMBL/GenBank/DDBJ databases">
        <title>The Genome Sequence of Ochroconis gallopava CBS43764.</title>
        <authorList>
            <consortium name="The Broad Institute Genomics Platform"/>
            <person name="Cuomo C."/>
            <person name="de Hoog S."/>
            <person name="Gorbushina A."/>
            <person name="Stielow B."/>
            <person name="Teixiera M."/>
            <person name="Abouelleil A."/>
            <person name="Chapman S.B."/>
            <person name="Priest M."/>
            <person name="Young S.K."/>
            <person name="Wortman J."/>
            <person name="Nusbaum C."/>
            <person name="Birren B."/>
        </authorList>
    </citation>
    <scope>NUCLEOTIDE SEQUENCE [LARGE SCALE GENOMIC DNA]</scope>
    <source>
        <strain evidence="2 3">CBS 43764</strain>
    </source>
</reference>
<feature type="region of interest" description="Disordered" evidence="1">
    <location>
        <begin position="86"/>
        <end position="129"/>
    </location>
</feature>
<feature type="compositionally biased region" description="Polar residues" evidence="1">
    <location>
        <begin position="382"/>
        <end position="393"/>
    </location>
</feature>
<evidence type="ECO:0000313" key="3">
    <source>
        <dbReference type="Proteomes" id="UP000053259"/>
    </source>
</evidence>
<dbReference type="AlphaFoldDB" id="A0A0D2AN14"/>
<evidence type="ECO:0000256" key="1">
    <source>
        <dbReference type="SAM" id="MobiDB-lite"/>
    </source>
</evidence>
<dbReference type="EMBL" id="KN847532">
    <property type="protein sequence ID" value="KIW07910.1"/>
    <property type="molecule type" value="Genomic_DNA"/>
</dbReference>
<dbReference type="RefSeq" id="XP_016217779.1">
    <property type="nucleotide sequence ID" value="XM_016354767.1"/>
</dbReference>
<organism evidence="2 3">
    <name type="scientific">Verruconis gallopava</name>
    <dbReference type="NCBI Taxonomy" id="253628"/>
    <lineage>
        <taxon>Eukaryota</taxon>
        <taxon>Fungi</taxon>
        <taxon>Dikarya</taxon>
        <taxon>Ascomycota</taxon>
        <taxon>Pezizomycotina</taxon>
        <taxon>Dothideomycetes</taxon>
        <taxon>Pleosporomycetidae</taxon>
        <taxon>Venturiales</taxon>
        <taxon>Sympoventuriaceae</taxon>
        <taxon>Verruconis</taxon>
    </lineage>
</organism>
<feature type="region of interest" description="Disordered" evidence="1">
    <location>
        <begin position="159"/>
        <end position="286"/>
    </location>
</feature>
<feature type="compositionally biased region" description="Low complexity" evidence="1">
    <location>
        <begin position="86"/>
        <end position="98"/>
    </location>
</feature>
<accession>A0A0D2AN14</accession>
<feature type="compositionally biased region" description="Low complexity" evidence="1">
    <location>
        <begin position="171"/>
        <end position="187"/>
    </location>
</feature>
<feature type="compositionally biased region" description="Polar residues" evidence="1">
    <location>
        <begin position="106"/>
        <end position="115"/>
    </location>
</feature>
<feature type="region of interest" description="Disordered" evidence="1">
    <location>
        <begin position="1"/>
        <end position="32"/>
    </location>
</feature>
<keyword evidence="3" id="KW-1185">Reference proteome</keyword>
<protein>
    <submittedName>
        <fullName evidence="2">Uncharacterized protein</fullName>
    </submittedName>
</protein>
<proteinExistence type="predicted"/>
<evidence type="ECO:0000313" key="2">
    <source>
        <dbReference type="EMBL" id="KIW07910.1"/>
    </source>
</evidence>
<feature type="compositionally biased region" description="Low complexity" evidence="1">
    <location>
        <begin position="248"/>
        <end position="257"/>
    </location>
</feature>
<dbReference type="OrthoDB" id="5380370at2759"/>
<feature type="compositionally biased region" description="Basic and acidic residues" evidence="1">
    <location>
        <begin position="369"/>
        <end position="380"/>
    </location>
</feature>
<feature type="compositionally biased region" description="Polar residues" evidence="1">
    <location>
        <begin position="188"/>
        <end position="198"/>
    </location>
</feature>
<dbReference type="GeneID" id="27309793"/>
<dbReference type="Proteomes" id="UP000053259">
    <property type="component" value="Unassembled WGS sequence"/>
</dbReference>
<feature type="region of interest" description="Disordered" evidence="1">
    <location>
        <begin position="369"/>
        <end position="400"/>
    </location>
</feature>
<dbReference type="VEuPathDB" id="FungiDB:PV09_01820"/>
<gene>
    <name evidence="2" type="ORF">PV09_01820</name>
</gene>
<feature type="compositionally biased region" description="Basic residues" evidence="1">
    <location>
        <begin position="7"/>
        <end position="20"/>
    </location>
</feature>
<sequence length="526" mass="58733">MTSPGIKRWHSSAQLHRRTSDRRSKFRDRLSAMPQSRSKCCTSYTLAGQAHPAMTQAEFHNLPPSVQRKYFSTLERLQILHCSSTLSSEIPSTSGSPPRASGTVRRPTTSTSFGSSIRRAKNRRCLLPNQTGSTVETHFYLSLPEKIRRQQFSNEERLRIQSKLETGGSLTIPRSSRGSPRPSTTSSAQWSRRQSNSALRKASDVPSTDLLRPTTEPMNCFDDSKPTRAACRRARKPSLQRDASVHRPSSSLLSPKSQYSGPTLCSPSSPSFPSHHKRNMSSRTTTMVRPSIDSTFSVDAAAAYYQDPEARMKVRKYLVSPQKFDEAVAFGFPSMPNRTSTCERDGQRTSRPMTCGHDAYSFWKDDVPPCSDGRHSRESTDGDTASYNDSPVTPASGDAYMPRVKPYGSSIFAGLDNSDLPSLKLRFDGMSDIAERDYDRDSSTFDPLANREMTLRMTLTRPDLRATDEELYGWVPKEQTDPLALETLHLSDDMTGQNGAFAVKPNSARSRRSGVFKKLLDKVKSR</sequence>
<feature type="compositionally biased region" description="Basic and acidic residues" evidence="1">
    <location>
        <begin position="21"/>
        <end position="30"/>
    </location>
</feature>
<dbReference type="InParanoid" id="A0A0D2AN14"/>
<name>A0A0D2AN14_9PEZI</name>